<dbReference type="InterPro" id="IPR036691">
    <property type="entry name" value="Endo/exonu/phosph_ase_sf"/>
</dbReference>
<name>A0A9P6NH24_9BASI</name>
<evidence type="ECO:0000313" key="5">
    <source>
        <dbReference type="Proteomes" id="UP000886653"/>
    </source>
</evidence>
<dbReference type="PANTHER" id="PTHR12121:SF45">
    <property type="entry name" value="NOCTURNIN"/>
    <property type="match status" value="1"/>
</dbReference>
<dbReference type="Proteomes" id="UP000886653">
    <property type="component" value="Unassembled WGS sequence"/>
</dbReference>
<proteinExistence type="inferred from homology"/>
<evidence type="ECO:0000256" key="2">
    <source>
        <dbReference type="ARBA" id="ARBA00022801"/>
    </source>
</evidence>
<dbReference type="PANTHER" id="PTHR12121">
    <property type="entry name" value="CARBON CATABOLITE REPRESSOR PROTEIN 4"/>
    <property type="match status" value="1"/>
</dbReference>
<accession>A0A9P6NH24</accession>
<protein>
    <recommendedName>
        <fullName evidence="3">Endonuclease/exonuclease/phosphatase domain-containing protein</fullName>
    </recommendedName>
</protein>
<feature type="domain" description="Endonuclease/exonuclease/phosphatase" evidence="3">
    <location>
        <begin position="48"/>
        <end position="414"/>
    </location>
</feature>
<gene>
    <name evidence="4" type="ORF">CROQUDRAFT_660684</name>
</gene>
<dbReference type="Gene3D" id="3.60.10.10">
    <property type="entry name" value="Endonuclease/exonuclease/phosphatase"/>
    <property type="match status" value="1"/>
</dbReference>
<comment type="caution">
    <text evidence="4">The sequence shown here is derived from an EMBL/GenBank/DDBJ whole genome shotgun (WGS) entry which is preliminary data.</text>
</comment>
<dbReference type="SUPFAM" id="SSF56219">
    <property type="entry name" value="DNase I-like"/>
    <property type="match status" value="1"/>
</dbReference>
<evidence type="ECO:0000313" key="4">
    <source>
        <dbReference type="EMBL" id="KAG0143883.1"/>
    </source>
</evidence>
<keyword evidence="2" id="KW-0378">Hydrolase</keyword>
<dbReference type="EMBL" id="MU167308">
    <property type="protein sequence ID" value="KAG0143883.1"/>
    <property type="molecule type" value="Genomic_DNA"/>
</dbReference>
<comment type="similarity">
    <text evidence="1">Belongs to the CCR4/nocturin family.</text>
</comment>
<dbReference type="AlphaFoldDB" id="A0A9P6NH24"/>
<dbReference type="GO" id="GO:0006139">
    <property type="term" value="P:nucleobase-containing compound metabolic process"/>
    <property type="evidence" value="ECO:0007669"/>
    <property type="project" value="UniProtKB-ARBA"/>
</dbReference>
<keyword evidence="5" id="KW-1185">Reference proteome</keyword>
<dbReference type="GO" id="GO:0000175">
    <property type="term" value="F:3'-5'-RNA exonuclease activity"/>
    <property type="evidence" value="ECO:0007669"/>
    <property type="project" value="TreeGrafter"/>
</dbReference>
<dbReference type="OrthoDB" id="428734at2759"/>
<reference evidence="4" key="1">
    <citation type="submission" date="2013-11" db="EMBL/GenBank/DDBJ databases">
        <title>Genome sequence of the fusiform rust pathogen reveals effectors for host alternation and coevolution with pine.</title>
        <authorList>
            <consortium name="DOE Joint Genome Institute"/>
            <person name="Smith K."/>
            <person name="Pendleton A."/>
            <person name="Kubisiak T."/>
            <person name="Anderson C."/>
            <person name="Salamov A."/>
            <person name="Aerts A."/>
            <person name="Riley R."/>
            <person name="Clum A."/>
            <person name="Lindquist E."/>
            <person name="Ence D."/>
            <person name="Campbell M."/>
            <person name="Kronenberg Z."/>
            <person name="Feau N."/>
            <person name="Dhillon B."/>
            <person name="Hamelin R."/>
            <person name="Burleigh J."/>
            <person name="Smith J."/>
            <person name="Yandell M."/>
            <person name="Nelson C."/>
            <person name="Grigoriev I."/>
            <person name="Davis J."/>
        </authorList>
    </citation>
    <scope>NUCLEOTIDE SEQUENCE</scope>
    <source>
        <strain evidence="4">G11</strain>
    </source>
</reference>
<evidence type="ECO:0000259" key="3">
    <source>
        <dbReference type="Pfam" id="PF03372"/>
    </source>
</evidence>
<dbReference type="Pfam" id="PF03372">
    <property type="entry name" value="Exo_endo_phos"/>
    <property type="match status" value="1"/>
</dbReference>
<dbReference type="InterPro" id="IPR050410">
    <property type="entry name" value="CCR4/nocturin_mRNA_transcr"/>
</dbReference>
<sequence>MSTTTTRMTNEPIQSTSNYKKRNLIQLCTDHQRQSWIENDNLIPIKILTWNILAQCLVKRNLFPGSDCLKWKERGKVITEEIMNYDADVICLQEVDRIIDHGPILKKSGYDYKYVIGGYEDIGKQHGLLIGWKENKIEKIDEQIIKFDEEIYNNKIGLSRVTKNISLICCLKLKTETTKHLVIGTCHLFWHPRFSYERCRQISFLSNLIQNFKQKQLLRTDHLITILAGDLNEEPNGPGYKLITGKSFNQEQIKIFDESKVIHKSVDKEQSKEIYETIEGDEDRVFKDVRKPKISDELFDLIELQKICGNSDWISLYGTFGIKMESENGNRFIDREEQKSKIREGKGEEDEIESGDWEPMWTNFTPLWRCTLDYIFILNDNNYHQIKVTKLLPTHRTLSLIPGLPRQRIEPSDHIALMTEILF</sequence>
<dbReference type="InterPro" id="IPR005135">
    <property type="entry name" value="Endo/exonuclease/phosphatase"/>
</dbReference>
<organism evidence="4 5">
    <name type="scientific">Cronartium quercuum f. sp. fusiforme G11</name>
    <dbReference type="NCBI Taxonomy" id="708437"/>
    <lineage>
        <taxon>Eukaryota</taxon>
        <taxon>Fungi</taxon>
        <taxon>Dikarya</taxon>
        <taxon>Basidiomycota</taxon>
        <taxon>Pucciniomycotina</taxon>
        <taxon>Pucciniomycetes</taxon>
        <taxon>Pucciniales</taxon>
        <taxon>Coleosporiaceae</taxon>
        <taxon>Cronartium</taxon>
    </lineage>
</organism>
<evidence type="ECO:0000256" key="1">
    <source>
        <dbReference type="ARBA" id="ARBA00010774"/>
    </source>
</evidence>